<proteinExistence type="predicted"/>
<accession>A0A182SVF9</accession>
<dbReference type="EnsemblMetazoa" id="AMAM014236-RA">
    <property type="protein sequence ID" value="AMAM014236-PA"/>
    <property type="gene ID" value="AMAM014236"/>
</dbReference>
<reference evidence="2" key="1">
    <citation type="submission" date="2013-09" db="EMBL/GenBank/DDBJ databases">
        <title>The Genome Sequence of Anopheles maculatus species B.</title>
        <authorList>
            <consortium name="The Broad Institute Genomics Platform"/>
            <person name="Neafsey D.E."/>
            <person name="Besansky N."/>
            <person name="Howell P."/>
            <person name="Walton C."/>
            <person name="Young S.K."/>
            <person name="Zeng Q."/>
            <person name="Gargeya S."/>
            <person name="Fitzgerald M."/>
            <person name="Haas B."/>
            <person name="Abouelleil A."/>
            <person name="Allen A.W."/>
            <person name="Alvarado L."/>
            <person name="Arachchi H.M."/>
            <person name="Berlin A.M."/>
            <person name="Chapman S.B."/>
            <person name="Gainer-Dewar J."/>
            <person name="Goldberg J."/>
            <person name="Griggs A."/>
            <person name="Gujja S."/>
            <person name="Hansen M."/>
            <person name="Howarth C."/>
            <person name="Imamovic A."/>
            <person name="Ireland A."/>
            <person name="Larimer J."/>
            <person name="McCowan C."/>
            <person name="Murphy C."/>
            <person name="Pearson M."/>
            <person name="Poon T.W."/>
            <person name="Priest M."/>
            <person name="Roberts A."/>
            <person name="Saif S."/>
            <person name="Shea T."/>
            <person name="Sisk P."/>
            <person name="Sykes S."/>
            <person name="Wortman J."/>
            <person name="Nusbaum C."/>
            <person name="Birren B."/>
        </authorList>
    </citation>
    <scope>NUCLEOTIDE SEQUENCE [LARGE SCALE GENOMIC DNA]</scope>
    <source>
        <strain evidence="2">maculatus3</strain>
    </source>
</reference>
<evidence type="ECO:0000313" key="2">
    <source>
        <dbReference type="Proteomes" id="UP000075901"/>
    </source>
</evidence>
<name>A0A182SVF9_9DIPT</name>
<sequence>MRTVAVLEFSRRNSVKSTIPDPGGTFCSLRASPIVNTSPPSSIGNAVSKGTLSLMHHRELYGTHGYIGRYQQFTHDPRYRKGSREKTKRHALLLHQQYLPVPNLATVLAEAGWLVTVLHGNTEARYDRATNGTTELIYGRSSFATPKPNHGRH</sequence>
<dbReference type="VEuPathDB" id="VectorBase:AMAM014236"/>
<organism evidence="1 2">
    <name type="scientific">Anopheles maculatus</name>
    <dbReference type="NCBI Taxonomy" id="74869"/>
    <lineage>
        <taxon>Eukaryota</taxon>
        <taxon>Metazoa</taxon>
        <taxon>Ecdysozoa</taxon>
        <taxon>Arthropoda</taxon>
        <taxon>Hexapoda</taxon>
        <taxon>Insecta</taxon>
        <taxon>Pterygota</taxon>
        <taxon>Neoptera</taxon>
        <taxon>Endopterygota</taxon>
        <taxon>Diptera</taxon>
        <taxon>Nematocera</taxon>
        <taxon>Culicoidea</taxon>
        <taxon>Culicidae</taxon>
        <taxon>Anophelinae</taxon>
        <taxon>Anopheles</taxon>
        <taxon>Anopheles maculatus group</taxon>
    </lineage>
</organism>
<dbReference type="AlphaFoldDB" id="A0A182SVF9"/>
<protein>
    <submittedName>
        <fullName evidence="1">Uncharacterized protein</fullName>
    </submittedName>
</protein>
<reference evidence="1" key="2">
    <citation type="submission" date="2020-05" db="UniProtKB">
        <authorList>
            <consortium name="EnsemblMetazoa"/>
        </authorList>
    </citation>
    <scope>IDENTIFICATION</scope>
    <source>
        <strain evidence="1">maculatus3</strain>
    </source>
</reference>
<evidence type="ECO:0000313" key="1">
    <source>
        <dbReference type="EnsemblMetazoa" id="AMAM014236-PA"/>
    </source>
</evidence>
<keyword evidence="2" id="KW-1185">Reference proteome</keyword>
<dbReference type="Proteomes" id="UP000075901">
    <property type="component" value="Unassembled WGS sequence"/>
</dbReference>